<organism evidence="1">
    <name type="scientific">marine sediment metagenome</name>
    <dbReference type="NCBI Taxonomy" id="412755"/>
    <lineage>
        <taxon>unclassified sequences</taxon>
        <taxon>metagenomes</taxon>
        <taxon>ecological metagenomes</taxon>
    </lineage>
</organism>
<reference evidence="1" key="1">
    <citation type="journal article" date="2014" name="Front. Microbiol.">
        <title>High frequency of phylogenetically diverse reductive dehalogenase-homologous genes in deep subseafloor sedimentary metagenomes.</title>
        <authorList>
            <person name="Kawai M."/>
            <person name="Futagami T."/>
            <person name="Toyoda A."/>
            <person name="Takaki Y."/>
            <person name="Nishi S."/>
            <person name="Hori S."/>
            <person name="Arai W."/>
            <person name="Tsubouchi T."/>
            <person name="Morono Y."/>
            <person name="Uchiyama I."/>
            <person name="Ito T."/>
            <person name="Fujiyama A."/>
            <person name="Inagaki F."/>
            <person name="Takami H."/>
        </authorList>
    </citation>
    <scope>NUCLEOTIDE SEQUENCE</scope>
    <source>
        <strain evidence="1">Expedition CK06-06</strain>
    </source>
</reference>
<comment type="caution">
    <text evidence="1">The sequence shown here is derived from an EMBL/GenBank/DDBJ whole genome shotgun (WGS) entry which is preliminary data.</text>
</comment>
<evidence type="ECO:0000313" key="1">
    <source>
        <dbReference type="EMBL" id="GAI74482.1"/>
    </source>
</evidence>
<dbReference type="AlphaFoldDB" id="X1R148"/>
<name>X1R148_9ZZZZ</name>
<accession>X1R148</accession>
<sequence>MSNEFMLLSLQKMGYLSHITHCTTYWLIDLDWQTSKLVN</sequence>
<proteinExistence type="predicted"/>
<gene>
    <name evidence="1" type="ORF">S12H4_15851</name>
</gene>
<protein>
    <submittedName>
        <fullName evidence="1">Uncharacterized protein</fullName>
    </submittedName>
</protein>
<dbReference type="EMBL" id="BARW01007641">
    <property type="protein sequence ID" value="GAI74482.1"/>
    <property type="molecule type" value="Genomic_DNA"/>
</dbReference>